<dbReference type="InterPro" id="IPR024051">
    <property type="entry name" value="AICAR_Tfase_dup_dom_sf"/>
</dbReference>
<dbReference type="Gene3D" id="3.40.140.20">
    <property type="match status" value="2"/>
</dbReference>
<evidence type="ECO:0000256" key="8">
    <source>
        <dbReference type="HAMAP-Rule" id="MF_00139"/>
    </source>
</evidence>
<keyword evidence="5 8" id="KW-0658">Purine biosynthesis</keyword>
<comment type="domain">
    <text evidence="8">The IMP cyclohydrolase activity resides in the N-terminal region.</text>
</comment>
<evidence type="ECO:0000313" key="10">
    <source>
        <dbReference type="EMBL" id="MFC6207908.1"/>
    </source>
</evidence>
<dbReference type="Gene3D" id="3.40.50.1380">
    <property type="entry name" value="Methylglyoxal synthase-like domain"/>
    <property type="match status" value="1"/>
</dbReference>
<keyword evidence="7 8" id="KW-0511">Multifunctional enzyme</keyword>
<evidence type="ECO:0000259" key="9">
    <source>
        <dbReference type="PROSITE" id="PS51855"/>
    </source>
</evidence>
<protein>
    <recommendedName>
        <fullName evidence="8">Bifunctional purine biosynthesis protein PurH</fullName>
    </recommendedName>
    <domain>
        <recommendedName>
            <fullName evidence="8">Phosphoribosylaminoimidazolecarboxamide formyltransferase</fullName>
            <ecNumber evidence="8">2.1.2.3</ecNumber>
        </recommendedName>
        <alternativeName>
            <fullName evidence="8">AICAR transformylase</fullName>
        </alternativeName>
    </domain>
    <domain>
        <recommendedName>
            <fullName evidence="8">IMP cyclohydrolase</fullName>
            <ecNumber evidence="8">3.5.4.10</ecNumber>
        </recommendedName>
        <alternativeName>
            <fullName evidence="8">ATIC</fullName>
        </alternativeName>
        <alternativeName>
            <fullName evidence="8">IMP synthase</fullName>
        </alternativeName>
        <alternativeName>
            <fullName evidence="8">Inosinicase</fullName>
        </alternativeName>
    </domain>
</protein>
<comment type="catalytic activity">
    <reaction evidence="8">
        <text>(6R)-10-formyltetrahydrofolate + 5-amino-1-(5-phospho-beta-D-ribosyl)imidazole-4-carboxamide = 5-formamido-1-(5-phospho-D-ribosyl)imidazole-4-carboxamide + (6S)-5,6,7,8-tetrahydrofolate</text>
        <dbReference type="Rhea" id="RHEA:22192"/>
        <dbReference type="ChEBI" id="CHEBI:57453"/>
        <dbReference type="ChEBI" id="CHEBI:58467"/>
        <dbReference type="ChEBI" id="CHEBI:58475"/>
        <dbReference type="ChEBI" id="CHEBI:195366"/>
        <dbReference type="EC" id="2.1.2.3"/>
    </reaction>
</comment>
<proteinExistence type="inferred from homology"/>
<evidence type="ECO:0000256" key="7">
    <source>
        <dbReference type="ARBA" id="ARBA00023268"/>
    </source>
</evidence>
<comment type="pathway">
    <text evidence="2 8">Purine metabolism; IMP biosynthesis via de novo pathway; 5-formamido-1-(5-phospho-D-ribosyl)imidazole-4-carboxamide from 5-amino-1-(5-phospho-D-ribosyl)imidazole-4-carboxamide (10-formyl THF route): step 1/1.</text>
</comment>
<dbReference type="InterPro" id="IPR016193">
    <property type="entry name" value="Cytidine_deaminase-like"/>
</dbReference>
<feature type="domain" description="MGS-like" evidence="9">
    <location>
        <begin position="1"/>
        <end position="144"/>
    </location>
</feature>
<reference evidence="11" key="1">
    <citation type="journal article" date="2019" name="Int. J. Syst. Evol. Microbiol.">
        <title>The Global Catalogue of Microorganisms (GCM) 10K type strain sequencing project: providing services to taxonomists for standard genome sequencing and annotation.</title>
        <authorList>
            <consortium name="The Broad Institute Genomics Platform"/>
            <consortium name="The Broad Institute Genome Sequencing Center for Infectious Disease"/>
            <person name="Wu L."/>
            <person name="Ma J."/>
        </authorList>
    </citation>
    <scope>NUCLEOTIDE SEQUENCE [LARGE SCALE GENOMIC DNA]</scope>
    <source>
        <strain evidence="11">CCM 8905</strain>
    </source>
</reference>
<dbReference type="CDD" id="cd01421">
    <property type="entry name" value="IMPCH"/>
    <property type="match status" value="1"/>
</dbReference>
<evidence type="ECO:0000256" key="6">
    <source>
        <dbReference type="ARBA" id="ARBA00022801"/>
    </source>
</evidence>
<dbReference type="Proteomes" id="UP001596254">
    <property type="component" value="Unassembled WGS sequence"/>
</dbReference>
<dbReference type="EC" id="2.1.2.3" evidence="8"/>
<dbReference type="NCBIfam" id="TIGR00355">
    <property type="entry name" value="purH"/>
    <property type="match status" value="1"/>
</dbReference>
<dbReference type="EC" id="3.5.4.10" evidence="8"/>
<dbReference type="RefSeq" id="WP_125694644.1">
    <property type="nucleotide sequence ID" value="NZ_JBHSSK010000027.1"/>
</dbReference>
<evidence type="ECO:0000256" key="4">
    <source>
        <dbReference type="ARBA" id="ARBA00022679"/>
    </source>
</evidence>
<gene>
    <name evidence="8 10" type="primary">purH</name>
    <name evidence="10" type="ORF">ACFP1G_10595</name>
</gene>
<dbReference type="Pfam" id="PF01808">
    <property type="entry name" value="AICARFT_IMPCHas"/>
    <property type="match status" value="1"/>
</dbReference>
<dbReference type="GO" id="GO:0003937">
    <property type="term" value="F:IMP cyclohydrolase activity"/>
    <property type="evidence" value="ECO:0007669"/>
    <property type="project" value="UniProtKB-EC"/>
</dbReference>
<comment type="caution">
    <text evidence="10">The sequence shown here is derived from an EMBL/GenBank/DDBJ whole genome shotgun (WGS) entry which is preliminary data.</text>
</comment>
<dbReference type="Pfam" id="PF02142">
    <property type="entry name" value="MGS"/>
    <property type="match status" value="1"/>
</dbReference>
<keyword evidence="6 8" id="KW-0378">Hydrolase</keyword>
<dbReference type="SUPFAM" id="SSF53927">
    <property type="entry name" value="Cytidine deaminase-like"/>
    <property type="match status" value="1"/>
</dbReference>
<dbReference type="InterPro" id="IPR036914">
    <property type="entry name" value="MGS-like_dom_sf"/>
</dbReference>
<keyword evidence="4 8" id="KW-0808">Transferase</keyword>
<dbReference type="SMART" id="SM00798">
    <property type="entry name" value="AICARFT_IMPCHas"/>
    <property type="match status" value="1"/>
</dbReference>
<comment type="pathway">
    <text evidence="1 8">Purine metabolism; IMP biosynthesis via de novo pathway; IMP from 5-formamido-1-(5-phospho-D-ribosyl)imidazole-4-carboxamide: step 1/1.</text>
</comment>
<organism evidence="10 11">
    <name type="scientific">Levilactobacillus tongjiangensis</name>
    <dbReference type="NCBI Taxonomy" id="2486023"/>
    <lineage>
        <taxon>Bacteria</taxon>
        <taxon>Bacillati</taxon>
        <taxon>Bacillota</taxon>
        <taxon>Bacilli</taxon>
        <taxon>Lactobacillales</taxon>
        <taxon>Lactobacillaceae</taxon>
        <taxon>Levilactobacillus</taxon>
    </lineage>
</organism>
<dbReference type="PANTHER" id="PTHR11692">
    <property type="entry name" value="BIFUNCTIONAL PURINE BIOSYNTHESIS PROTEIN PURH"/>
    <property type="match status" value="1"/>
</dbReference>
<dbReference type="InterPro" id="IPR011607">
    <property type="entry name" value="MGS-like_dom"/>
</dbReference>
<keyword evidence="11" id="KW-1185">Reference proteome</keyword>
<dbReference type="EMBL" id="JBHSSK010000027">
    <property type="protein sequence ID" value="MFC6207908.1"/>
    <property type="molecule type" value="Genomic_DNA"/>
</dbReference>
<dbReference type="PROSITE" id="PS51855">
    <property type="entry name" value="MGS"/>
    <property type="match status" value="1"/>
</dbReference>
<evidence type="ECO:0000256" key="3">
    <source>
        <dbReference type="ARBA" id="ARBA00007667"/>
    </source>
</evidence>
<dbReference type="GO" id="GO:0004643">
    <property type="term" value="F:phosphoribosylaminoimidazolecarboxamide formyltransferase activity"/>
    <property type="evidence" value="ECO:0007669"/>
    <property type="project" value="UniProtKB-EC"/>
</dbReference>
<dbReference type="HAMAP" id="MF_00139">
    <property type="entry name" value="PurH"/>
    <property type="match status" value="1"/>
</dbReference>
<dbReference type="InterPro" id="IPR002695">
    <property type="entry name" value="PurH-like"/>
</dbReference>
<dbReference type="SUPFAM" id="SSF52335">
    <property type="entry name" value="Methylglyoxal synthase-like"/>
    <property type="match status" value="1"/>
</dbReference>
<evidence type="ECO:0000313" key="11">
    <source>
        <dbReference type="Proteomes" id="UP001596254"/>
    </source>
</evidence>
<name>A0ABW1SUY8_9LACO</name>
<dbReference type="PANTHER" id="PTHR11692:SF0">
    <property type="entry name" value="BIFUNCTIONAL PURINE BIOSYNTHESIS PROTEIN ATIC"/>
    <property type="match status" value="1"/>
</dbReference>
<sequence>MRRALLSVSDKSGIVEFAKMLTAHQFEVVSTGGTQAVLAEAGVAVTPIEEVTHFPEMLDGRVKTLNPLVFGGILAKRDNPEHQQTLVDHDITPIDLVCVNLYPFAQTISQPNVTLENAVEQIDIGGPSLIRAAAKNYADVLVVCDPADYDQIGEALESHTDNLQLRKHLAAKVFHHTAHYDALIANYLTDEAKPDTLTLTYERQQSLRYGENPQQTATLYRDCQPVPFSITAANQLHGKPLSFNNIKDADAALGLIREFEAPTVVALKHMNPCGIGSADVLETAWDKCYAADSMSIFGGIIVLNRPVDLATATKMHKLFLEIIIAPGFDDDAYDLLAKKKNLRLLTVDFTNAKDPEADELVSIRGGLLRQERDDVFDDPNEFNVVSHAQPTADQLAAIEFGLKAIKFVKSNAILVNTADQTLGVGPGQMNRIDAVKIAVGKAEEKDHFDQGVLVSDAFFPMDDCVEYAAKHGIKAIAEPGGSIKDEESIAMANQYGVALIFTGNRHFRH</sequence>
<evidence type="ECO:0000256" key="1">
    <source>
        <dbReference type="ARBA" id="ARBA00004844"/>
    </source>
</evidence>
<evidence type="ECO:0000256" key="2">
    <source>
        <dbReference type="ARBA" id="ARBA00004954"/>
    </source>
</evidence>
<comment type="catalytic activity">
    <reaction evidence="8">
        <text>IMP + H2O = 5-formamido-1-(5-phospho-D-ribosyl)imidazole-4-carboxamide</text>
        <dbReference type="Rhea" id="RHEA:18445"/>
        <dbReference type="ChEBI" id="CHEBI:15377"/>
        <dbReference type="ChEBI" id="CHEBI:58053"/>
        <dbReference type="ChEBI" id="CHEBI:58467"/>
        <dbReference type="EC" id="3.5.4.10"/>
    </reaction>
</comment>
<dbReference type="NCBIfam" id="NF002049">
    <property type="entry name" value="PRK00881.1"/>
    <property type="match status" value="1"/>
</dbReference>
<comment type="similarity">
    <text evidence="3 8">Belongs to the PurH family.</text>
</comment>
<dbReference type="SMART" id="SM00851">
    <property type="entry name" value="MGS"/>
    <property type="match status" value="1"/>
</dbReference>
<evidence type="ECO:0000256" key="5">
    <source>
        <dbReference type="ARBA" id="ARBA00022755"/>
    </source>
</evidence>
<dbReference type="PIRSF" id="PIRSF000414">
    <property type="entry name" value="AICARFT_IMPCHas"/>
    <property type="match status" value="1"/>
</dbReference>
<accession>A0ABW1SUY8</accession>